<dbReference type="Gene3D" id="1.10.10.710">
    <property type="entry name" value="PSPTO_1197 like"/>
    <property type="match status" value="1"/>
</dbReference>
<dbReference type="InterPro" id="IPR009813">
    <property type="entry name" value="Uncharacterised_YebG"/>
</dbReference>
<feature type="region of interest" description="Disordered" evidence="1">
    <location>
        <begin position="78"/>
        <end position="137"/>
    </location>
</feature>
<keyword evidence="3" id="KW-1185">Reference proteome</keyword>
<name>A0A014M2R6_9GAMM</name>
<dbReference type="PATRIC" id="fig|69222.5.peg.1492"/>
<evidence type="ECO:0000256" key="1">
    <source>
        <dbReference type="SAM" id="MobiDB-lite"/>
    </source>
</evidence>
<organism evidence="2 3">
    <name type="scientific">Erwinia mallotivora</name>
    <dbReference type="NCBI Taxonomy" id="69222"/>
    <lineage>
        <taxon>Bacteria</taxon>
        <taxon>Pseudomonadati</taxon>
        <taxon>Pseudomonadota</taxon>
        <taxon>Gammaproteobacteria</taxon>
        <taxon>Enterobacterales</taxon>
        <taxon>Erwiniaceae</taxon>
        <taxon>Erwinia</taxon>
    </lineage>
</organism>
<gene>
    <name evidence="2" type="ORF">BG55_07260</name>
</gene>
<reference evidence="2 3" key="1">
    <citation type="submission" date="2014-02" db="EMBL/GenBank/DDBJ databases">
        <title>Draft genome of Erwinia mallotivora strain BT-MARDI, a papaya dieback pathogen.</title>
        <authorList>
            <person name="Redzuan R."/>
            <person name="Abu Bakar N."/>
            <person name="Badrun R."/>
            <person name="Mohd Raih M.F."/>
            <person name="Rozano L."/>
            <person name="Mat Amin N."/>
        </authorList>
    </citation>
    <scope>NUCLEOTIDE SEQUENCE [LARGE SCALE GENOMIC DNA]</scope>
    <source>
        <strain evidence="2 3">BT-MARDI</strain>
    </source>
</reference>
<sequence>MAVEIKYVVVRKGEEKMTFASKKEADAYDKMLDMAEVFSDWLGVAPLTIDEEQREILGLFLAENKDALAHILRTSKQPERANVSMEGNDLNPAGEPGKAVDTGQESDTLADATDEAEPKNKLKAIGAGKPSRASKVA</sequence>
<comment type="caution">
    <text evidence="2">The sequence shown here is derived from an EMBL/GenBank/DDBJ whole genome shotgun (WGS) entry which is preliminary data.</text>
</comment>
<evidence type="ECO:0000313" key="2">
    <source>
        <dbReference type="EMBL" id="EXU76151.1"/>
    </source>
</evidence>
<protein>
    <recommendedName>
        <fullName evidence="4">DNA damage-inducible SOS regulon protein</fullName>
    </recommendedName>
</protein>
<evidence type="ECO:0000313" key="3">
    <source>
        <dbReference type="Proteomes" id="UP000019918"/>
    </source>
</evidence>
<dbReference type="EMBL" id="JFHN01000036">
    <property type="protein sequence ID" value="EXU76151.1"/>
    <property type="molecule type" value="Genomic_DNA"/>
</dbReference>
<dbReference type="Proteomes" id="UP000019918">
    <property type="component" value="Unassembled WGS sequence"/>
</dbReference>
<dbReference type="RefSeq" id="WP_034935848.1">
    <property type="nucleotide sequence ID" value="NZ_JFHN01000036.1"/>
</dbReference>
<accession>A0A014M2R6</accession>
<dbReference type="AlphaFoldDB" id="A0A014M2R6"/>
<dbReference type="STRING" id="69222.BG55_07260"/>
<evidence type="ECO:0008006" key="4">
    <source>
        <dbReference type="Google" id="ProtNLM"/>
    </source>
</evidence>
<dbReference type="OrthoDB" id="6415307at2"/>
<proteinExistence type="predicted"/>
<dbReference type="InterPro" id="IPR038627">
    <property type="entry name" value="YebG-like_sf"/>
</dbReference>
<dbReference type="Pfam" id="PF07130">
    <property type="entry name" value="YebG"/>
    <property type="match status" value="1"/>
</dbReference>